<dbReference type="OrthoDB" id="9094090at2"/>
<sequence length="160" mass="17547">MARSKRPRKQYRPKHINPGAIVDAFAARLPMAVDKQQDVSLVAHQSLTALTQGKGSDFDVGCLAVAMNLSMLLSEIGVGREYLSIAIAGQEAVMRCKARAERTGKWGLDGPGIAAIEQAIDLHDQQLEIATQAQMSAVLREMNRRKANPEHVFRVEKENA</sequence>
<organism evidence="1 2">
    <name type="scientific">Cupriavidus pauculus</name>
    <dbReference type="NCBI Taxonomy" id="82633"/>
    <lineage>
        <taxon>Bacteria</taxon>
        <taxon>Pseudomonadati</taxon>
        <taxon>Pseudomonadota</taxon>
        <taxon>Betaproteobacteria</taxon>
        <taxon>Burkholderiales</taxon>
        <taxon>Burkholderiaceae</taxon>
        <taxon>Cupriavidus</taxon>
    </lineage>
</organism>
<evidence type="ECO:0000313" key="1">
    <source>
        <dbReference type="EMBL" id="AZG14954.1"/>
    </source>
</evidence>
<dbReference type="RefSeq" id="WP_124684706.1">
    <property type="nucleotide sequence ID" value="NZ_CP033969.1"/>
</dbReference>
<dbReference type="EMBL" id="CP033969">
    <property type="protein sequence ID" value="AZG14954.1"/>
    <property type="molecule type" value="Genomic_DNA"/>
</dbReference>
<reference evidence="2" key="1">
    <citation type="submission" date="2018-11" db="EMBL/GenBank/DDBJ databases">
        <title>FDA dAtabase for Regulatory Grade micrObial Sequences (FDA-ARGOS): Supporting development and validation of Infectious Disease Dx tests.</title>
        <authorList>
            <person name="Goldberg B."/>
            <person name="Campos J."/>
            <person name="Tallon L."/>
            <person name="Sadzewicz L."/>
            <person name="Zhao X."/>
            <person name="Vavikolanu K."/>
            <person name="Mehta A."/>
            <person name="Aluvathingal J."/>
            <person name="Nadendla S."/>
            <person name="Geyer C."/>
            <person name="Nandy P."/>
            <person name="Yan Y."/>
            <person name="Sichtig H."/>
        </authorList>
    </citation>
    <scope>NUCLEOTIDE SEQUENCE [LARGE SCALE GENOMIC DNA]</scope>
    <source>
        <strain evidence="2">FDAARGOS_614</strain>
    </source>
</reference>
<evidence type="ECO:0000313" key="2">
    <source>
        <dbReference type="Proteomes" id="UP000270411"/>
    </source>
</evidence>
<accession>A0A3G8H3H2</accession>
<proteinExistence type="predicted"/>
<evidence type="ECO:0008006" key="3">
    <source>
        <dbReference type="Google" id="ProtNLM"/>
    </source>
</evidence>
<dbReference type="Proteomes" id="UP000270411">
    <property type="component" value="Chromosome 1"/>
</dbReference>
<protein>
    <recommendedName>
        <fullName evidence="3">Fis family transcriptional regulator</fullName>
    </recommendedName>
</protein>
<gene>
    <name evidence="1" type="ORF">EHF44_16865</name>
</gene>
<name>A0A3G8H3H2_9BURK</name>
<dbReference type="KEGG" id="cpau:EHF44_16865"/>
<dbReference type="AlphaFoldDB" id="A0A3G8H3H2"/>